<dbReference type="Gene3D" id="3.30.457.10">
    <property type="entry name" value="Copper amine oxidase-like, N-terminal domain"/>
    <property type="match status" value="1"/>
</dbReference>
<keyword evidence="1" id="KW-0732">Signal</keyword>
<sequence>MRHSRLIKCFFVLTLLLSVLGFEKVGSAEDYPPVTVKINDKAIQGQNGIVDGGTIFIPAKAVFENLDIKVEWDQSTSTLKGYQFDTIRIEISPNKDLGKLDGKPFLMDFPPKVVNGTLMVPSSLITQLFNYEVKFEPIANIVKIDKTQLIAVDPYASYNKMKKELEQKYNLTNNGNNVVNNQESEKLKQFKNAIKDYMGRTIWTRTTLMKDADGKYVDVEKFAPMWILEIKEDTFFTLKLKSGDMIYYLTAYDEYSVHFGFLLSNPYTTYKWSNKVWDHIKKNSVFVGMNEDMVWLSWGLPTRKNVSKYAWGTEEQWVYDLKSQGTKYLYFKNGILTSIQTSE</sequence>
<dbReference type="AlphaFoldDB" id="A0A3M8AU03"/>
<name>A0A3M8AU03_9BACL</name>
<dbReference type="EMBL" id="RHHN01000042">
    <property type="protein sequence ID" value="RNB54117.1"/>
    <property type="molecule type" value="Genomic_DNA"/>
</dbReference>
<proteinExistence type="predicted"/>
<evidence type="ECO:0000313" key="3">
    <source>
        <dbReference type="EMBL" id="GED25178.1"/>
    </source>
</evidence>
<evidence type="ECO:0000256" key="1">
    <source>
        <dbReference type="SAM" id="SignalP"/>
    </source>
</evidence>
<evidence type="ECO:0000259" key="2">
    <source>
        <dbReference type="Pfam" id="PF07833"/>
    </source>
</evidence>
<evidence type="ECO:0000313" key="4">
    <source>
        <dbReference type="EMBL" id="RNB54117.1"/>
    </source>
</evidence>
<dbReference type="GeneID" id="82810822"/>
<dbReference type="OrthoDB" id="1684530at2"/>
<feature type="domain" description="Copper amine oxidase-like N-terminal" evidence="2">
    <location>
        <begin position="38"/>
        <end position="144"/>
    </location>
</feature>
<reference evidence="4 5" key="1">
    <citation type="submission" date="2018-10" db="EMBL/GenBank/DDBJ databases">
        <title>Phylogenomics of Brevibacillus.</title>
        <authorList>
            <person name="Dunlap C."/>
        </authorList>
    </citation>
    <scope>NUCLEOTIDE SEQUENCE [LARGE SCALE GENOMIC DNA]</scope>
    <source>
        <strain evidence="4 5">NRRL NRS 1219</strain>
    </source>
</reference>
<dbReference type="RefSeq" id="WP_122953029.1">
    <property type="nucleotide sequence ID" value="NZ_BJOD01000011.1"/>
</dbReference>
<evidence type="ECO:0000313" key="5">
    <source>
        <dbReference type="Proteomes" id="UP000276178"/>
    </source>
</evidence>
<dbReference type="Pfam" id="PF07833">
    <property type="entry name" value="Cu_amine_oxidN1"/>
    <property type="match status" value="1"/>
</dbReference>
<feature type="chain" id="PRO_5039671640" evidence="1">
    <location>
        <begin position="22"/>
        <end position="343"/>
    </location>
</feature>
<dbReference type="SUPFAM" id="SSF55383">
    <property type="entry name" value="Copper amine oxidase, domain N"/>
    <property type="match status" value="1"/>
</dbReference>
<dbReference type="Proteomes" id="UP000317180">
    <property type="component" value="Unassembled WGS sequence"/>
</dbReference>
<reference evidence="3 6" key="2">
    <citation type="submission" date="2019-06" db="EMBL/GenBank/DDBJ databases">
        <title>Whole genome shotgun sequence of Brevibacillus agri NBRC 15538.</title>
        <authorList>
            <person name="Hosoyama A."/>
            <person name="Uohara A."/>
            <person name="Ohji S."/>
            <person name="Ichikawa N."/>
        </authorList>
    </citation>
    <scope>NUCLEOTIDE SEQUENCE [LARGE SCALE GENOMIC DNA]</scope>
    <source>
        <strain evidence="3 6">NBRC 15538</strain>
    </source>
</reference>
<gene>
    <name evidence="3" type="ORF">BAG01nite_12800</name>
    <name evidence="4" type="ORF">EB820_14485</name>
</gene>
<protein>
    <submittedName>
        <fullName evidence="4">Copper amine oxidase N-terminal domain-containing protein</fullName>
    </submittedName>
</protein>
<evidence type="ECO:0000313" key="6">
    <source>
        <dbReference type="Proteomes" id="UP000317180"/>
    </source>
</evidence>
<dbReference type="InterPro" id="IPR012854">
    <property type="entry name" value="Cu_amine_oxidase-like_N"/>
</dbReference>
<dbReference type="EMBL" id="BJOD01000011">
    <property type="protein sequence ID" value="GED25178.1"/>
    <property type="molecule type" value="Genomic_DNA"/>
</dbReference>
<keyword evidence="6" id="KW-1185">Reference proteome</keyword>
<comment type="caution">
    <text evidence="4">The sequence shown here is derived from an EMBL/GenBank/DDBJ whole genome shotgun (WGS) entry which is preliminary data.</text>
</comment>
<dbReference type="InterPro" id="IPR036582">
    <property type="entry name" value="Mao_N_sf"/>
</dbReference>
<accession>A0A3M8AU03</accession>
<organism evidence="4 5">
    <name type="scientific">Brevibacillus agri</name>
    <dbReference type="NCBI Taxonomy" id="51101"/>
    <lineage>
        <taxon>Bacteria</taxon>
        <taxon>Bacillati</taxon>
        <taxon>Bacillota</taxon>
        <taxon>Bacilli</taxon>
        <taxon>Bacillales</taxon>
        <taxon>Paenibacillaceae</taxon>
        <taxon>Brevibacillus</taxon>
    </lineage>
</organism>
<feature type="signal peptide" evidence="1">
    <location>
        <begin position="1"/>
        <end position="21"/>
    </location>
</feature>
<dbReference type="Proteomes" id="UP000276178">
    <property type="component" value="Unassembled WGS sequence"/>
</dbReference>